<proteinExistence type="predicted"/>
<dbReference type="RefSeq" id="WP_058123160.1">
    <property type="nucleotide sequence ID" value="NZ_CYRX01000024.1"/>
</dbReference>
<dbReference type="STRING" id="266809.PM03_14400"/>
<accession>A0A0N7LTA0</accession>
<dbReference type="eggNOG" id="COG0665">
    <property type="taxonomic scope" value="Bacteria"/>
</dbReference>
<dbReference type="GO" id="GO:0016491">
    <property type="term" value="F:oxidoreductase activity"/>
    <property type="evidence" value="ECO:0007669"/>
    <property type="project" value="UniProtKB-KW"/>
</dbReference>
<dbReference type="InterPro" id="IPR036188">
    <property type="entry name" value="FAD/NAD-bd_sf"/>
</dbReference>
<protein>
    <submittedName>
        <fullName evidence="3">N-methyltryptophan oxidase</fullName>
    </submittedName>
</protein>
<dbReference type="Pfam" id="PF01266">
    <property type="entry name" value="DAO"/>
    <property type="match status" value="1"/>
</dbReference>
<dbReference type="PANTHER" id="PTHR13847">
    <property type="entry name" value="SARCOSINE DEHYDROGENASE-RELATED"/>
    <property type="match status" value="1"/>
</dbReference>
<sequence>MSQATQSPAHLKYDVVIIGGGIMGASTAWFLADEPDFNGRVLVIERDTTLEFASTTHTNSCVRQQFSTELNVRISQFTAEFVHSLRDRMGGDERVPELRIQSFGYMYLAADEGFADTLRANQTIQHAAGAATQLLTPDQIKAAYPFYTVDDIVLGSINTVNEGYFDGSTVNTWWRRQAIERGVEWLQNEVVAITRTGDQIESVTLASGEVIACGQLVNASGPRGARTAAMAGLTLPIEPRKRYSWVIKADQPLDRPLPLTIDPSGVHVRENGGGTYQVGAHSDIDPAADFDDFAMDPDIWMDKVWPAIAHRIPAFEAVRIQAEWTGHYAMNTFDHNAVHGPHPEVRNFLFINGFSGHGLQQSPAMGRGMAEWITHGAYQTLDLSEFGYDRLMHNRPIHERAVI</sequence>
<dbReference type="Proteomes" id="UP000051298">
    <property type="component" value="Unassembled WGS sequence"/>
</dbReference>
<feature type="domain" description="FAD dependent oxidoreductase" evidence="2">
    <location>
        <begin position="14"/>
        <end position="372"/>
    </location>
</feature>
<dbReference type="GO" id="GO:0005737">
    <property type="term" value="C:cytoplasm"/>
    <property type="evidence" value="ECO:0007669"/>
    <property type="project" value="TreeGrafter"/>
</dbReference>
<name>A0A0N7LTA0_9RHOB</name>
<dbReference type="GO" id="GO:0032981">
    <property type="term" value="P:mitochondrial respiratory chain complex I assembly"/>
    <property type="evidence" value="ECO:0007669"/>
    <property type="project" value="TreeGrafter"/>
</dbReference>
<dbReference type="PANTHER" id="PTHR13847:SF287">
    <property type="entry name" value="FAD-DEPENDENT OXIDOREDUCTASE DOMAIN-CONTAINING PROTEIN 1"/>
    <property type="match status" value="1"/>
</dbReference>
<dbReference type="InterPro" id="IPR006076">
    <property type="entry name" value="FAD-dep_OxRdtase"/>
</dbReference>
<dbReference type="EMBL" id="CYRX01000024">
    <property type="protein sequence ID" value="CUH60114.1"/>
    <property type="molecule type" value="Genomic_DNA"/>
</dbReference>
<evidence type="ECO:0000259" key="2">
    <source>
        <dbReference type="Pfam" id="PF01266"/>
    </source>
</evidence>
<evidence type="ECO:0000313" key="4">
    <source>
        <dbReference type="Proteomes" id="UP000051298"/>
    </source>
</evidence>
<dbReference type="SUPFAM" id="SSF51905">
    <property type="entry name" value="FAD/NAD(P)-binding domain"/>
    <property type="match status" value="1"/>
</dbReference>
<keyword evidence="1" id="KW-0560">Oxidoreductase</keyword>
<reference evidence="3 4" key="1">
    <citation type="submission" date="2015-09" db="EMBL/GenBank/DDBJ databases">
        <authorList>
            <consortium name="Swine Surveillance"/>
        </authorList>
    </citation>
    <scope>NUCLEOTIDE SEQUENCE [LARGE SCALE GENOMIC DNA]</scope>
    <source>
        <strain evidence="3 4">CECT 5294</strain>
    </source>
</reference>
<dbReference type="Gene3D" id="3.50.50.60">
    <property type="entry name" value="FAD/NAD(P)-binding domain"/>
    <property type="match status" value="1"/>
</dbReference>
<gene>
    <name evidence="3" type="ORF">THS5294_01403</name>
</gene>
<dbReference type="Gene3D" id="3.30.9.10">
    <property type="entry name" value="D-Amino Acid Oxidase, subunit A, domain 2"/>
    <property type="match status" value="1"/>
</dbReference>
<organism evidence="3 4">
    <name type="scientific">Thalassobacter stenotrophicus</name>
    <dbReference type="NCBI Taxonomy" id="266809"/>
    <lineage>
        <taxon>Bacteria</taxon>
        <taxon>Pseudomonadati</taxon>
        <taxon>Pseudomonadota</taxon>
        <taxon>Alphaproteobacteria</taxon>
        <taxon>Rhodobacterales</taxon>
        <taxon>Roseobacteraceae</taxon>
        <taxon>Thalassobacter</taxon>
    </lineage>
</organism>
<dbReference type="AlphaFoldDB" id="A0A0N7LTA0"/>
<evidence type="ECO:0000256" key="1">
    <source>
        <dbReference type="ARBA" id="ARBA00023002"/>
    </source>
</evidence>
<evidence type="ECO:0000313" key="3">
    <source>
        <dbReference type="EMBL" id="CUH60114.1"/>
    </source>
</evidence>